<evidence type="ECO:0000313" key="3">
    <source>
        <dbReference type="EMBL" id="SEK78645.1"/>
    </source>
</evidence>
<evidence type="ECO:0000256" key="1">
    <source>
        <dbReference type="SAM" id="MobiDB-lite"/>
    </source>
</evidence>
<reference evidence="3 4" key="1">
    <citation type="submission" date="2016-10" db="EMBL/GenBank/DDBJ databases">
        <authorList>
            <person name="de Groot N.N."/>
        </authorList>
    </citation>
    <scope>NUCLEOTIDE SEQUENCE [LARGE SCALE GENOMIC DNA]</scope>
    <source>
        <strain evidence="3 4">DSM 25232</strain>
    </source>
</reference>
<feature type="chain" id="PRO_5011639797" evidence="2">
    <location>
        <begin position="21"/>
        <end position="1157"/>
    </location>
</feature>
<dbReference type="RefSeq" id="WP_091406483.1">
    <property type="nucleotide sequence ID" value="NZ_FOAB01000002.1"/>
</dbReference>
<protein>
    <submittedName>
        <fullName evidence="3">Type IX secretion system membrane protein, PorP/SprF family</fullName>
    </submittedName>
</protein>
<feature type="compositionally biased region" description="Basic and acidic residues" evidence="1">
    <location>
        <begin position="502"/>
        <end position="515"/>
    </location>
</feature>
<dbReference type="AlphaFoldDB" id="A0A1H7JYF0"/>
<proteinExistence type="predicted"/>
<keyword evidence="2" id="KW-0732">Signal</keyword>
<feature type="region of interest" description="Disordered" evidence="1">
    <location>
        <begin position="434"/>
        <end position="515"/>
    </location>
</feature>
<dbReference type="STRING" id="1038014.SAMN04487910_1117"/>
<dbReference type="InterPro" id="IPR019861">
    <property type="entry name" value="PorP/SprF_Bacteroidetes"/>
</dbReference>
<keyword evidence="4" id="KW-1185">Reference proteome</keyword>
<dbReference type="Pfam" id="PF11751">
    <property type="entry name" value="PorP_SprF"/>
    <property type="match status" value="1"/>
</dbReference>
<feature type="region of interest" description="Disordered" evidence="1">
    <location>
        <begin position="567"/>
        <end position="872"/>
    </location>
</feature>
<organism evidence="3 4">
    <name type="scientific">Aquimarina amphilecti</name>
    <dbReference type="NCBI Taxonomy" id="1038014"/>
    <lineage>
        <taxon>Bacteria</taxon>
        <taxon>Pseudomonadati</taxon>
        <taxon>Bacteroidota</taxon>
        <taxon>Flavobacteriia</taxon>
        <taxon>Flavobacteriales</taxon>
        <taxon>Flavobacteriaceae</taxon>
        <taxon>Aquimarina</taxon>
    </lineage>
</organism>
<dbReference type="OrthoDB" id="1393025at2"/>
<feature type="compositionally biased region" description="Basic and acidic residues" evidence="1">
    <location>
        <begin position="444"/>
        <end position="457"/>
    </location>
</feature>
<evidence type="ECO:0000256" key="2">
    <source>
        <dbReference type="SAM" id="SignalP"/>
    </source>
</evidence>
<dbReference type="NCBIfam" id="TIGR03519">
    <property type="entry name" value="T9SS_PorP_fam"/>
    <property type="match status" value="1"/>
</dbReference>
<sequence>MIKKILYISAFIFCSHLVNGQDGSSNTSGILPSDIPLHNSLKYNRFMFNPTFSLVRENKNSINIYNRNPRASFSDNSQTYFLNYSARFEEKTGIGVGLFQQNVGIFRFFGATLNYAYNIELNRDMNFTFGVNLSYSQSALKSNLDEAQVNDDIINNYENSSVFLLRPGVNFNYGNFDVGVSVGNLVTYNLTASELLTDNFEYSGHVMYTTELDWRRIDNELRGMVYASKPGEQDLRYGGNVLFEIPKYGWAQLGYNSFYGGSIGIGANITKTVSIGYTVEPGIGGDATAAEFGATHEFGLAFNFAKEERRSKRRNISSKSSLQRDSEIRRLKKEILDQNKIIRELQKTGGDSLSQAQRTMNRLERSIQEAKEEEARKARELALQREEEVKLLNKQAEELAAQKKLELEMSEQKAEEERLATQKNLELEIEERRKAEEAAGIQAEEARIAAEEAAREAEAEEQEAAAEAVAEQKRQAQEATRLAAEEAAEIERQEIAATEAKQQADAEAAKQEEERLAAQKKLEVEIAEQKAEEERLAAQKKLELEMAEQKAEEERLAAQKKLELEMAEQKRREESQKTLEREVSVQKDKEAEAARLAEEERLRQEAETARLAEEERLRQEAETARLAEEERLRQEAEAARLAEEERLRQEAEASRLAEEERLRQEAEAARLAEEERQRQEAEAARLAEEERLRQEAEAARLAEEERLRQEAETARLAEEERQRQEAEAARLAEEERLRQEAETARLAEEERQRQEAEAARLAEEERLRQEAEATRLAEEERLRQEAEATRLAEEERQRQEAEAARLAEEERQRQEAEATRLAEEERQRQEAEATRLAEEERQRQEAEAARLAEEERQRQEAEAENNGGEDLEQIQKELDNSSRITDKLIASRDSLLTSSKNLDKREFNKLLESLVSMNDQAEEVKNNNDPTSSKRLTSKNRFIKFAEATRPEAKYATKYIPGYPEGFYLIGNVFRGGTYAESFTNKLKDLGFNDSQVIVNPENQYQYVAIKYYANKEEAAENYLNNIGNKYFGDMWILNIAKSRVESLKRLVQESRLIKDTVKDDTVLTESLSYIGGHNIENGYYLITNIFKRENYFERGMEKLKSQGLEPKFFRNPKDNYIYVYLNKFDTLDNAKQSLFSNVNNTYNGDLYILKIE</sequence>
<dbReference type="Proteomes" id="UP000198521">
    <property type="component" value="Unassembled WGS sequence"/>
</dbReference>
<evidence type="ECO:0000313" key="4">
    <source>
        <dbReference type="Proteomes" id="UP000198521"/>
    </source>
</evidence>
<gene>
    <name evidence="3" type="ORF">SAMN04487910_1117</name>
</gene>
<accession>A0A1H7JYF0</accession>
<dbReference type="EMBL" id="FOAB01000002">
    <property type="protein sequence ID" value="SEK78645.1"/>
    <property type="molecule type" value="Genomic_DNA"/>
</dbReference>
<name>A0A1H7JYF0_AQUAM</name>
<feature type="compositionally biased region" description="Basic and acidic residues" evidence="1">
    <location>
        <begin position="567"/>
        <end position="861"/>
    </location>
</feature>
<feature type="signal peptide" evidence="2">
    <location>
        <begin position="1"/>
        <end position="20"/>
    </location>
</feature>